<feature type="transmembrane region" description="Helical" evidence="8">
    <location>
        <begin position="185"/>
        <end position="207"/>
    </location>
</feature>
<feature type="transmembrane region" description="Helical" evidence="8">
    <location>
        <begin position="280"/>
        <end position="302"/>
    </location>
</feature>
<dbReference type="Proteomes" id="UP000002274">
    <property type="component" value="Chromosome"/>
</dbReference>
<gene>
    <name evidence="9" type="ordered locus">P9303_05181</name>
</gene>
<reference evidence="9 10" key="1">
    <citation type="journal article" date="2007" name="PLoS Genet.">
        <title>Patterns and implications of gene gain and loss in the evolution of Prochlorococcus.</title>
        <authorList>
            <person name="Kettler G.C."/>
            <person name="Martiny A.C."/>
            <person name="Huang K."/>
            <person name="Zucker J."/>
            <person name="Coleman M.L."/>
            <person name="Rodrigue S."/>
            <person name="Chen F."/>
            <person name="Lapidus A."/>
            <person name="Ferriera S."/>
            <person name="Johnson J."/>
            <person name="Steglich C."/>
            <person name="Church G.M."/>
            <person name="Richardson P."/>
            <person name="Chisholm S.W."/>
        </authorList>
    </citation>
    <scope>NUCLEOTIDE SEQUENCE [LARGE SCALE GENOMIC DNA]</scope>
    <source>
        <strain evidence="9 10">MIT 9303</strain>
    </source>
</reference>
<keyword evidence="3" id="KW-0813">Transport</keyword>
<proteinExistence type="inferred from homology"/>
<dbReference type="AlphaFoldDB" id="A2C710"/>
<keyword evidence="6 8" id="KW-1133">Transmembrane helix</keyword>
<dbReference type="RefSeq" id="WP_011825193.1">
    <property type="nucleotide sequence ID" value="NC_008820.1"/>
</dbReference>
<evidence type="ECO:0000256" key="2">
    <source>
        <dbReference type="ARBA" id="ARBA00010145"/>
    </source>
</evidence>
<dbReference type="Gene3D" id="1.20.1530.20">
    <property type="match status" value="1"/>
</dbReference>
<evidence type="ECO:0000256" key="7">
    <source>
        <dbReference type="ARBA" id="ARBA00023136"/>
    </source>
</evidence>
<feature type="transmembrane region" description="Helical" evidence="8">
    <location>
        <begin position="150"/>
        <end position="173"/>
    </location>
</feature>
<evidence type="ECO:0000256" key="4">
    <source>
        <dbReference type="ARBA" id="ARBA00022475"/>
    </source>
</evidence>
<keyword evidence="4" id="KW-1003">Cell membrane</keyword>
<organism evidence="9 10">
    <name type="scientific">Prochlorococcus marinus (strain MIT 9303)</name>
    <dbReference type="NCBI Taxonomy" id="59922"/>
    <lineage>
        <taxon>Bacteria</taxon>
        <taxon>Bacillati</taxon>
        <taxon>Cyanobacteriota</taxon>
        <taxon>Cyanophyceae</taxon>
        <taxon>Synechococcales</taxon>
        <taxon>Prochlorococcaceae</taxon>
        <taxon>Prochlorococcus</taxon>
    </lineage>
</organism>
<dbReference type="GO" id="GO:0055085">
    <property type="term" value="P:transmembrane transport"/>
    <property type="evidence" value="ECO:0007669"/>
    <property type="project" value="InterPro"/>
</dbReference>
<comment type="subcellular location">
    <subcellularLocation>
        <location evidence="1">Cell membrane</location>
        <topology evidence="1">Multi-pass membrane protein</topology>
    </subcellularLocation>
</comment>
<keyword evidence="5 8" id="KW-0812">Transmembrane</keyword>
<dbReference type="GO" id="GO:0005886">
    <property type="term" value="C:plasma membrane"/>
    <property type="evidence" value="ECO:0007669"/>
    <property type="project" value="UniProtKB-SubCell"/>
</dbReference>
<evidence type="ECO:0000256" key="5">
    <source>
        <dbReference type="ARBA" id="ARBA00022692"/>
    </source>
</evidence>
<evidence type="ECO:0000313" key="10">
    <source>
        <dbReference type="Proteomes" id="UP000002274"/>
    </source>
</evidence>
<evidence type="ECO:0008006" key="11">
    <source>
        <dbReference type="Google" id="ProtNLM"/>
    </source>
</evidence>
<dbReference type="PANTHER" id="PTHR36838:SF1">
    <property type="entry name" value="SLR1864 PROTEIN"/>
    <property type="match status" value="1"/>
</dbReference>
<feature type="transmembrane region" description="Helical" evidence="8">
    <location>
        <begin position="55"/>
        <end position="78"/>
    </location>
</feature>
<feature type="transmembrane region" description="Helical" evidence="8">
    <location>
        <begin position="254"/>
        <end position="273"/>
    </location>
</feature>
<sequence>MLILRLFSELLPLLALGYLIGRFNARLSSQIAPPLIHFGIPVSLMGLLLKSGMDWRLFEALAMCLLAIGLLIVVIRTFPKIRSLIGSRSLLLGSVFGNSGHFGIPVSLALLPSQALSFSIGYDLASTLLVWSLGPILFANSSSELKGRAAWTNLLRVLTSSPATKGLVGAFFVQLTPWNDQITSALWIPSRIVIVLALMVVGIRLGSFGSVNQLTNRTLFSLVGPSLLIKLMFLPAFMFALAKVFGLSTLMSNALVLQAATPTAISVLLLAEASGKEQQVAVSLVAWSTLISLFTVPIWYLALQSIN</sequence>
<dbReference type="InterPro" id="IPR038770">
    <property type="entry name" value="Na+/solute_symporter_sf"/>
</dbReference>
<evidence type="ECO:0000256" key="6">
    <source>
        <dbReference type="ARBA" id="ARBA00022989"/>
    </source>
</evidence>
<dbReference type="HOGENOM" id="CLU_911725_0_0_3"/>
<evidence type="ECO:0000256" key="8">
    <source>
        <dbReference type="SAM" id="Phobius"/>
    </source>
</evidence>
<dbReference type="Pfam" id="PF03547">
    <property type="entry name" value="Mem_trans"/>
    <property type="match status" value="1"/>
</dbReference>
<evidence type="ECO:0000256" key="3">
    <source>
        <dbReference type="ARBA" id="ARBA00022448"/>
    </source>
</evidence>
<dbReference type="KEGG" id="pmf:P9303_05181"/>
<feature type="transmembrane region" description="Helical" evidence="8">
    <location>
        <begin position="90"/>
        <end position="110"/>
    </location>
</feature>
<feature type="transmembrane region" description="Helical" evidence="8">
    <location>
        <begin position="219"/>
        <end position="242"/>
    </location>
</feature>
<keyword evidence="7 8" id="KW-0472">Membrane</keyword>
<evidence type="ECO:0000313" key="9">
    <source>
        <dbReference type="EMBL" id="ABM77270.1"/>
    </source>
</evidence>
<dbReference type="InterPro" id="IPR004776">
    <property type="entry name" value="Mem_transp_PIN-like"/>
</dbReference>
<dbReference type="PANTHER" id="PTHR36838">
    <property type="entry name" value="AUXIN EFFLUX CARRIER FAMILY PROTEIN"/>
    <property type="match status" value="1"/>
</dbReference>
<evidence type="ECO:0000256" key="1">
    <source>
        <dbReference type="ARBA" id="ARBA00004651"/>
    </source>
</evidence>
<protein>
    <recommendedName>
        <fullName evidence="11">Membrane transport protein</fullName>
    </recommendedName>
</protein>
<dbReference type="EMBL" id="CP000554">
    <property type="protein sequence ID" value="ABM77270.1"/>
    <property type="molecule type" value="Genomic_DNA"/>
</dbReference>
<dbReference type="BioCyc" id="PMAR59922:G1G80-477-MONOMER"/>
<name>A2C710_PROM3</name>
<comment type="similarity">
    <text evidence="2">Belongs to the auxin efflux carrier (TC 2.A.69) family.</text>
</comment>
<dbReference type="STRING" id="59922.P9303_05181"/>
<feature type="transmembrane region" description="Helical" evidence="8">
    <location>
        <begin position="116"/>
        <end position="138"/>
    </location>
</feature>
<accession>A2C710</accession>